<reference evidence="3 4" key="1">
    <citation type="journal article" date="2021" name="BMC Genomics">
        <title>Datura genome reveals duplications of psychoactive alkaloid biosynthetic genes and high mutation rate following tissue culture.</title>
        <authorList>
            <person name="Rajewski A."/>
            <person name="Carter-House D."/>
            <person name="Stajich J."/>
            <person name="Litt A."/>
        </authorList>
    </citation>
    <scope>NUCLEOTIDE SEQUENCE [LARGE SCALE GENOMIC DNA]</scope>
    <source>
        <strain evidence="3">AR-01</strain>
    </source>
</reference>
<evidence type="ECO:0000313" key="4">
    <source>
        <dbReference type="Proteomes" id="UP000823775"/>
    </source>
</evidence>
<feature type="compositionally biased region" description="Gly residues" evidence="1">
    <location>
        <begin position="48"/>
        <end position="84"/>
    </location>
</feature>
<comment type="caution">
    <text evidence="3">The sequence shown here is derived from an EMBL/GenBank/DDBJ whole genome shotgun (WGS) entry which is preliminary data.</text>
</comment>
<evidence type="ECO:0000313" key="3">
    <source>
        <dbReference type="EMBL" id="MCD9642775.1"/>
    </source>
</evidence>
<gene>
    <name evidence="3" type="ORF">HAX54_029787</name>
</gene>
<accession>A0ABS8V9A3</accession>
<evidence type="ECO:0000256" key="1">
    <source>
        <dbReference type="SAM" id="MobiDB-lite"/>
    </source>
</evidence>
<dbReference type="EMBL" id="JACEIK010003700">
    <property type="protein sequence ID" value="MCD9642775.1"/>
    <property type="molecule type" value="Genomic_DNA"/>
</dbReference>
<sequence>MASRKCIPLVLSLFISLSLGFAHRGLLEPTKAQELENDQSPDGVTKLSGGGGGFGWGWGSGGNHNGGGGGGGGYGGSCGSGGTPGWIPPRISPGGGCNCPTQPVPYIPCPYGCQPPPDSGWFVGNAKQIDKEKQDASDHENGNREETMSLNFQKYD</sequence>
<feature type="signal peptide" evidence="2">
    <location>
        <begin position="1"/>
        <end position="22"/>
    </location>
</feature>
<feature type="region of interest" description="Disordered" evidence="1">
    <location>
        <begin position="32"/>
        <end position="94"/>
    </location>
</feature>
<evidence type="ECO:0008006" key="5">
    <source>
        <dbReference type="Google" id="ProtNLM"/>
    </source>
</evidence>
<protein>
    <recommendedName>
        <fullName evidence="5">Glycine-rich protein</fullName>
    </recommendedName>
</protein>
<feature type="chain" id="PRO_5045487878" description="Glycine-rich protein" evidence="2">
    <location>
        <begin position="23"/>
        <end position="156"/>
    </location>
</feature>
<evidence type="ECO:0000256" key="2">
    <source>
        <dbReference type="SAM" id="SignalP"/>
    </source>
</evidence>
<keyword evidence="2" id="KW-0732">Signal</keyword>
<keyword evidence="4" id="KW-1185">Reference proteome</keyword>
<name>A0ABS8V9A3_DATST</name>
<feature type="region of interest" description="Disordered" evidence="1">
    <location>
        <begin position="122"/>
        <end position="156"/>
    </location>
</feature>
<dbReference type="Proteomes" id="UP000823775">
    <property type="component" value="Unassembled WGS sequence"/>
</dbReference>
<feature type="compositionally biased region" description="Basic and acidic residues" evidence="1">
    <location>
        <begin position="128"/>
        <end position="147"/>
    </location>
</feature>
<proteinExistence type="predicted"/>
<organism evidence="3 4">
    <name type="scientific">Datura stramonium</name>
    <name type="common">Jimsonweed</name>
    <name type="synonym">Common thornapple</name>
    <dbReference type="NCBI Taxonomy" id="4076"/>
    <lineage>
        <taxon>Eukaryota</taxon>
        <taxon>Viridiplantae</taxon>
        <taxon>Streptophyta</taxon>
        <taxon>Embryophyta</taxon>
        <taxon>Tracheophyta</taxon>
        <taxon>Spermatophyta</taxon>
        <taxon>Magnoliopsida</taxon>
        <taxon>eudicotyledons</taxon>
        <taxon>Gunneridae</taxon>
        <taxon>Pentapetalae</taxon>
        <taxon>asterids</taxon>
        <taxon>lamiids</taxon>
        <taxon>Solanales</taxon>
        <taxon>Solanaceae</taxon>
        <taxon>Solanoideae</taxon>
        <taxon>Datureae</taxon>
        <taxon>Datura</taxon>
    </lineage>
</organism>